<gene>
    <name evidence="7" type="ORF">K489DRAFT_298638</name>
</gene>
<dbReference type="PANTHER" id="PTHR13475:SF3">
    <property type="entry name" value="NEUGRIN"/>
    <property type="match status" value="1"/>
</dbReference>
<dbReference type="Proteomes" id="UP000504637">
    <property type="component" value="Unplaced"/>
</dbReference>
<proteinExistence type="inferred from homology"/>
<reference evidence="7" key="3">
    <citation type="submission" date="2025-08" db="UniProtKB">
        <authorList>
            <consortium name="RefSeq"/>
        </authorList>
    </citation>
    <scope>IDENTIFICATION</scope>
    <source>
        <strain evidence="7">CBS 342.82</strain>
    </source>
</reference>
<accession>A0A6J3ME92</accession>
<sequence length="113" mass="13247">PRPKEPWQVQKAALQEKFGQVNWEPRKRLSPDSLNGIRTLHASDPGTYTTAVLANHFQVSPEAIRRILKSKWRPNEDEARDRLERWERRGARKWADMAAVGLRPPRRWRAMGI</sequence>
<comment type="subcellular location">
    <subcellularLocation>
        <location evidence="2">Mitochondrion</location>
    </subcellularLocation>
</comment>
<keyword evidence="5" id="KW-0809">Transit peptide</keyword>
<protein>
    <recommendedName>
        <fullName evidence="4">Required for respiratory growth protein 9, mitochondrial</fullName>
    </recommendedName>
</protein>
<dbReference type="Pfam" id="PF12824">
    <property type="entry name" value="MRP-L20"/>
    <property type="match status" value="1"/>
</dbReference>
<dbReference type="OrthoDB" id="5578174at2759"/>
<organism evidence="7">
    <name type="scientific">Dissoconium aciculare CBS 342.82</name>
    <dbReference type="NCBI Taxonomy" id="1314786"/>
    <lineage>
        <taxon>Eukaryota</taxon>
        <taxon>Fungi</taxon>
        <taxon>Dikarya</taxon>
        <taxon>Ascomycota</taxon>
        <taxon>Pezizomycotina</taxon>
        <taxon>Dothideomycetes</taxon>
        <taxon>Dothideomycetidae</taxon>
        <taxon>Mycosphaerellales</taxon>
        <taxon>Dissoconiaceae</taxon>
        <taxon>Dissoconium</taxon>
    </lineage>
</organism>
<feature type="non-terminal residue" evidence="7">
    <location>
        <position position="1"/>
    </location>
</feature>
<reference evidence="7" key="1">
    <citation type="submission" date="2020-01" db="EMBL/GenBank/DDBJ databases">
        <authorList>
            <consortium name="DOE Joint Genome Institute"/>
            <person name="Haridas S."/>
            <person name="Albert R."/>
            <person name="Binder M."/>
            <person name="Bloem J."/>
            <person name="Labutti K."/>
            <person name="Salamov A."/>
            <person name="Andreopoulos B."/>
            <person name="Baker S.E."/>
            <person name="Barry K."/>
            <person name="Bills G."/>
            <person name="Bluhm B.H."/>
            <person name="Cannon C."/>
            <person name="Castanera R."/>
            <person name="Culley D.E."/>
            <person name="Daum C."/>
            <person name="Ezra D."/>
            <person name="Gonzalez J.B."/>
            <person name="Henrissat B."/>
            <person name="Kuo A."/>
            <person name="Liang C."/>
            <person name="Lipzen A."/>
            <person name="Lutzoni F."/>
            <person name="Magnuson J."/>
            <person name="Mondo S."/>
            <person name="Nolan M."/>
            <person name="Ohm R."/>
            <person name="Pangilinan J."/>
            <person name="Park H.-J."/>
            <person name="Ramirez L."/>
            <person name="Alfaro M."/>
            <person name="Sun H."/>
            <person name="Tritt A."/>
            <person name="Yoshinaga Y."/>
            <person name="Zwiers L.-H."/>
            <person name="Turgeon B.G."/>
            <person name="Goodwin S.B."/>
            <person name="Spatafora J.W."/>
            <person name="Crous P.W."/>
            <person name="Grigoriev I.V."/>
        </authorList>
    </citation>
    <scope>NUCLEOTIDE SEQUENCE</scope>
    <source>
        <strain evidence="7">CBS 342.82</strain>
    </source>
</reference>
<dbReference type="PANTHER" id="PTHR13475">
    <property type="entry name" value="NEUGRIN"/>
    <property type="match status" value="1"/>
</dbReference>
<dbReference type="AlphaFoldDB" id="A0A6J3ME92"/>
<dbReference type="GeneID" id="54358154"/>
<evidence type="ECO:0000256" key="5">
    <source>
        <dbReference type="ARBA" id="ARBA00022946"/>
    </source>
</evidence>
<dbReference type="GO" id="GO:0005634">
    <property type="term" value="C:nucleus"/>
    <property type="evidence" value="ECO:0007669"/>
    <property type="project" value="TreeGrafter"/>
</dbReference>
<evidence type="ECO:0000256" key="1">
    <source>
        <dbReference type="ARBA" id="ARBA00003548"/>
    </source>
</evidence>
<name>A0A6J3ME92_9PEZI</name>
<comment type="function">
    <text evidence="1">Required for respiratory activity and maintenance and expression of the mitochondrial genome.</text>
</comment>
<evidence type="ECO:0000313" key="7">
    <source>
        <dbReference type="RefSeq" id="XP_033463361.1"/>
    </source>
</evidence>
<comment type="similarity">
    <text evidence="3">Belongs to the RRG9 family.</text>
</comment>
<evidence type="ECO:0000256" key="4">
    <source>
        <dbReference type="ARBA" id="ARBA00013566"/>
    </source>
</evidence>
<evidence type="ECO:0000256" key="3">
    <source>
        <dbReference type="ARBA" id="ARBA00010895"/>
    </source>
</evidence>
<dbReference type="InterPro" id="IPR010487">
    <property type="entry name" value="NGRN/Rrg9"/>
</dbReference>
<feature type="non-terminal residue" evidence="7">
    <location>
        <position position="113"/>
    </location>
</feature>
<dbReference type="GO" id="GO:0005739">
    <property type="term" value="C:mitochondrion"/>
    <property type="evidence" value="ECO:0007669"/>
    <property type="project" value="UniProtKB-SubCell"/>
</dbReference>
<evidence type="ECO:0000256" key="2">
    <source>
        <dbReference type="ARBA" id="ARBA00004173"/>
    </source>
</evidence>
<dbReference type="RefSeq" id="XP_033463361.1">
    <property type="nucleotide sequence ID" value="XM_033600354.1"/>
</dbReference>
<reference evidence="7" key="2">
    <citation type="submission" date="2020-04" db="EMBL/GenBank/DDBJ databases">
        <authorList>
            <consortium name="NCBI Genome Project"/>
        </authorList>
    </citation>
    <scope>NUCLEOTIDE SEQUENCE</scope>
    <source>
        <strain evidence="7">CBS 342.82</strain>
    </source>
</reference>
<evidence type="ECO:0000313" key="6">
    <source>
        <dbReference type="Proteomes" id="UP000504637"/>
    </source>
</evidence>
<keyword evidence="6" id="KW-1185">Reference proteome</keyword>